<evidence type="ECO:0000256" key="3">
    <source>
        <dbReference type="ARBA" id="ARBA00022840"/>
    </source>
</evidence>
<sequence length="260" mass="29566">MNVLSLNNVTKRFGGLTAVDNVSFHIEQGEIFGLIGPNGAGKTTIFNLITAIYSITEGEIYFNDKKLQRKKPYEIANMGVTRTFQNIRLFKKLTAYENVLTACHKSADYNIFSSIMRIGKFKLQERYLKNKTDGLLKLMGLWDYKDIVASNLPYGLQRKLEIARALALDPKLLLLDEPAAGMNPEETIQLMELIKEIRNKFDLTVLIIEHHMDLIMGVCDRIFVLNFGIPLALGTPKEIQENKKVIEAYLGKEEKTYAED</sequence>
<dbReference type="PANTHER" id="PTHR45772">
    <property type="entry name" value="CONSERVED COMPONENT OF ABC TRANSPORTER FOR NATURAL AMINO ACIDS-RELATED"/>
    <property type="match status" value="1"/>
</dbReference>
<dbReference type="InterPro" id="IPR003439">
    <property type="entry name" value="ABC_transporter-like_ATP-bd"/>
</dbReference>
<keyword evidence="6" id="KW-1185">Reference proteome</keyword>
<dbReference type="Pfam" id="PF00005">
    <property type="entry name" value="ABC_tran"/>
    <property type="match status" value="1"/>
</dbReference>
<evidence type="ECO:0000256" key="1">
    <source>
        <dbReference type="ARBA" id="ARBA00022448"/>
    </source>
</evidence>
<dbReference type="GO" id="GO:0042941">
    <property type="term" value="P:D-alanine transmembrane transport"/>
    <property type="evidence" value="ECO:0007669"/>
    <property type="project" value="TreeGrafter"/>
</dbReference>
<keyword evidence="2" id="KW-0547">Nucleotide-binding</keyword>
<evidence type="ECO:0000259" key="4">
    <source>
        <dbReference type="PROSITE" id="PS50893"/>
    </source>
</evidence>
<feature type="domain" description="ABC transporter" evidence="4">
    <location>
        <begin position="4"/>
        <end position="252"/>
    </location>
</feature>
<dbReference type="EMBL" id="JACBNQ010000031">
    <property type="protein sequence ID" value="NYB75881.1"/>
    <property type="molecule type" value="Genomic_DNA"/>
</dbReference>
<dbReference type="GO" id="GO:0015808">
    <property type="term" value="P:L-alanine transport"/>
    <property type="evidence" value="ECO:0007669"/>
    <property type="project" value="TreeGrafter"/>
</dbReference>
<evidence type="ECO:0000313" key="6">
    <source>
        <dbReference type="Proteomes" id="UP000611629"/>
    </source>
</evidence>
<dbReference type="Pfam" id="PF12399">
    <property type="entry name" value="BCA_ABC_TP_C"/>
    <property type="match status" value="1"/>
</dbReference>
<dbReference type="GO" id="GO:0015188">
    <property type="term" value="F:L-isoleucine transmembrane transporter activity"/>
    <property type="evidence" value="ECO:0007669"/>
    <property type="project" value="TreeGrafter"/>
</dbReference>
<accession>A0A974BMZ7</accession>
<keyword evidence="1" id="KW-0813">Transport</keyword>
<reference evidence="5" key="1">
    <citation type="submission" date="2020-07" db="EMBL/GenBank/DDBJ databases">
        <title>Genomic analysis of a strain of Sedimentibacter Hydroxybenzoicus DSM7310.</title>
        <authorList>
            <person name="Ma S."/>
        </authorList>
    </citation>
    <scope>NUCLEOTIDE SEQUENCE</scope>
    <source>
        <strain evidence="5">DSM 7310</strain>
    </source>
</reference>
<dbReference type="RefSeq" id="WP_179239599.1">
    <property type="nucleotide sequence ID" value="NZ_JACBNQ010000031.1"/>
</dbReference>
<dbReference type="InterPro" id="IPR027417">
    <property type="entry name" value="P-loop_NTPase"/>
</dbReference>
<dbReference type="GO" id="GO:0016887">
    <property type="term" value="F:ATP hydrolysis activity"/>
    <property type="evidence" value="ECO:0007669"/>
    <property type="project" value="InterPro"/>
</dbReference>
<dbReference type="SUPFAM" id="SSF52540">
    <property type="entry name" value="P-loop containing nucleoside triphosphate hydrolases"/>
    <property type="match status" value="1"/>
</dbReference>
<dbReference type="PANTHER" id="PTHR45772:SF7">
    <property type="entry name" value="AMINO ACID ABC TRANSPORTER ATP-BINDING PROTEIN"/>
    <property type="match status" value="1"/>
</dbReference>
<protein>
    <submittedName>
        <fullName evidence="5">ABC transporter ATP-binding protein</fullName>
    </submittedName>
</protein>
<proteinExistence type="predicted"/>
<gene>
    <name evidence="5" type="ORF">HZF24_17160</name>
</gene>
<dbReference type="GO" id="GO:0015192">
    <property type="term" value="F:L-phenylalanine transmembrane transporter activity"/>
    <property type="evidence" value="ECO:0007669"/>
    <property type="project" value="TreeGrafter"/>
</dbReference>
<dbReference type="Proteomes" id="UP000611629">
    <property type="component" value="Unassembled WGS sequence"/>
</dbReference>
<dbReference type="GO" id="GO:1903805">
    <property type="term" value="P:L-valine import across plasma membrane"/>
    <property type="evidence" value="ECO:0007669"/>
    <property type="project" value="TreeGrafter"/>
</dbReference>
<keyword evidence="3 5" id="KW-0067">ATP-binding</keyword>
<dbReference type="GO" id="GO:0005304">
    <property type="term" value="F:L-valine transmembrane transporter activity"/>
    <property type="evidence" value="ECO:0007669"/>
    <property type="project" value="TreeGrafter"/>
</dbReference>
<organism evidence="5 6">
    <name type="scientific">Sedimentibacter hydroxybenzoicus DSM 7310</name>
    <dbReference type="NCBI Taxonomy" id="1123245"/>
    <lineage>
        <taxon>Bacteria</taxon>
        <taxon>Bacillati</taxon>
        <taxon>Bacillota</taxon>
        <taxon>Tissierellia</taxon>
        <taxon>Sedimentibacter</taxon>
    </lineage>
</organism>
<dbReference type="CDD" id="cd03219">
    <property type="entry name" value="ABC_Mj1267_LivG_branched"/>
    <property type="match status" value="1"/>
</dbReference>
<dbReference type="GO" id="GO:0005886">
    <property type="term" value="C:plasma membrane"/>
    <property type="evidence" value="ECO:0007669"/>
    <property type="project" value="TreeGrafter"/>
</dbReference>
<name>A0A974BMZ7_SEDHY</name>
<dbReference type="SMART" id="SM00382">
    <property type="entry name" value="AAA"/>
    <property type="match status" value="1"/>
</dbReference>
<evidence type="ECO:0000313" key="5">
    <source>
        <dbReference type="EMBL" id="NYB75881.1"/>
    </source>
</evidence>
<dbReference type="GO" id="GO:1903806">
    <property type="term" value="P:L-isoleucine import across plasma membrane"/>
    <property type="evidence" value="ECO:0007669"/>
    <property type="project" value="TreeGrafter"/>
</dbReference>
<comment type="caution">
    <text evidence="5">The sequence shown here is derived from an EMBL/GenBank/DDBJ whole genome shotgun (WGS) entry which is preliminary data.</text>
</comment>
<dbReference type="Gene3D" id="3.40.50.300">
    <property type="entry name" value="P-loop containing nucleotide triphosphate hydrolases"/>
    <property type="match status" value="1"/>
</dbReference>
<evidence type="ECO:0000256" key="2">
    <source>
        <dbReference type="ARBA" id="ARBA00022741"/>
    </source>
</evidence>
<dbReference type="FunFam" id="3.40.50.300:FF:000421">
    <property type="entry name" value="Branched-chain amino acid ABC transporter ATP-binding protein"/>
    <property type="match status" value="1"/>
</dbReference>
<dbReference type="AlphaFoldDB" id="A0A974BMZ7"/>
<dbReference type="InterPro" id="IPR032823">
    <property type="entry name" value="BCA_ABC_TP_C"/>
</dbReference>
<dbReference type="PROSITE" id="PS50893">
    <property type="entry name" value="ABC_TRANSPORTER_2"/>
    <property type="match status" value="1"/>
</dbReference>
<dbReference type="InterPro" id="IPR051120">
    <property type="entry name" value="ABC_AA/LPS_Transport"/>
</dbReference>
<dbReference type="GO" id="GO:0005524">
    <property type="term" value="F:ATP binding"/>
    <property type="evidence" value="ECO:0007669"/>
    <property type="project" value="UniProtKB-KW"/>
</dbReference>
<dbReference type="InterPro" id="IPR003593">
    <property type="entry name" value="AAA+_ATPase"/>
</dbReference>